<feature type="domain" description="Metallo-beta-lactamase" evidence="5">
    <location>
        <begin position="12"/>
        <end position="194"/>
    </location>
</feature>
<comment type="caution">
    <text evidence="6">The sequence shown here is derived from an EMBL/GenBank/DDBJ whole genome shotgun (WGS) entry which is preliminary data.</text>
</comment>
<sequence>MKLHRITNTIAAENTYILEKDSHLMIVDPGSDWSAIDATIRRLNKPIAAILLTHTHYDHIMSLEKVRENFDKPPVYVAEKEASWLYSPMDNLSGQPRHDDLPDVICQPAEHIFQYDTVYDIAGFQFQVVETPGHSWGGVSFIFPKEELVITGDALFRETIGRYDLPTGNFEQLIEGIKAKLLSLPGHYRVYPGHGFDTTINHEKVFNPFLR</sequence>
<dbReference type="InterPro" id="IPR036866">
    <property type="entry name" value="RibonucZ/Hydroxyglut_hydro"/>
</dbReference>
<dbReference type="InterPro" id="IPR051453">
    <property type="entry name" value="MBL_Glyoxalase_II"/>
</dbReference>
<comment type="cofactor">
    <cofactor evidence="1">
        <name>Zn(2+)</name>
        <dbReference type="ChEBI" id="CHEBI:29105"/>
    </cofactor>
</comment>
<dbReference type="SMART" id="SM00849">
    <property type="entry name" value="Lactamase_B"/>
    <property type="match status" value="1"/>
</dbReference>
<gene>
    <name evidence="6" type="ORF">EII38_04220</name>
</gene>
<organism evidence="6 7">
    <name type="scientific">Streptococcus minor</name>
    <dbReference type="NCBI Taxonomy" id="229549"/>
    <lineage>
        <taxon>Bacteria</taxon>
        <taxon>Bacillati</taxon>
        <taxon>Bacillota</taxon>
        <taxon>Bacilli</taxon>
        <taxon>Lactobacillales</taxon>
        <taxon>Streptococcaceae</taxon>
        <taxon>Streptococcus</taxon>
    </lineage>
</organism>
<proteinExistence type="predicted"/>
<dbReference type="Pfam" id="PF00753">
    <property type="entry name" value="Lactamase_B"/>
    <property type="match status" value="1"/>
</dbReference>
<dbReference type="EMBL" id="RQZA01000002">
    <property type="protein sequence ID" value="RRD31966.1"/>
    <property type="molecule type" value="Genomic_DNA"/>
</dbReference>
<evidence type="ECO:0000313" key="7">
    <source>
        <dbReference type="Proteomes" id="UP000281771"/>
    </source>
</evidence>
<dbReference type="CDD" id="cd06262">
    <property type="entry name" value="metallo-hydrolase-like_MBL-fold"/>
    <property type="match status" value="1"/>
</dbReference>
<evidence type="ECO:0000259" key="5">
    <source>
        <dbReference type="SMART" id="SM00849"/>
    </source>
</evidence>
<keyword evidence="7" id="KW-1185">Reference proteome</keyword>
<dbReference type="InterPro" id="IPR001279">
    <property type="entry name" value="Metallo-B-lactamas"/>
</dbReference>
<protein>
    <submittedName>
        <fullName evidence="6">MBL fold metallo-hydrolase</fullName>
    </submittedName>
</protein>
<accession>A0A3P1VEA1</accession>
<dbReference type="PANTHER" id="PTHR46233:SF3">
    <property type="entry name" value="HYDROXYACYLGLUTATHIONE HYDROLASE GLOC"/>
    <property type="match status" value="1"/>
</dbReference>
<dbReference type="RefSeq" id="WP_124776294.1">
    <property type="nucleotide sequence ID" value="NZ_RQZA01000002.1"/>
</dbReference>
<keyword evidence="3 6" id="KW-0378">Hydrolase</keyword>
<dbReference type="GO" id="GO:0046872">
    <property type="term" value="F:metal ion binding"/>
    <property type="evidence" value="ECO:0007669"/>
    <property type="project" value="UniProtKB-KW"/>
</dbReference>
<dbReference type="Gene3D" id="3.60.15.10">
    <property type="entry name" value="Ribonuclease Z/Hydroxyacylglutathione hydrolase-like"/>
    <property type="match status" value="1"/>
</dbReference>
<evidence type="ECO:0000256" key="3">
    <source>
        <dbReference type="ARBA" id="ARBA00022801"/>
    </source>
</evidence>
<evidence type="ECO:0000256" key="1">
    <source>
        <dbReference type="ARBA" id="ARBA00001947"/>
    </source>
</evidence>
<dbReference type="PANTHER" id="PTHR46233">
    <property type="entry name" value="HYDROXYACYLGLUTATHIONE HYDROLASE GLOC"/>
    <property type="match status" value="1"/>
</dbReference>
<reference evidence="6 7" key="1">
    <citation type="submission" date="2018-11" db="EMBL/GenBank/DDBJ databases">
        <title>Genomes From Bacteria Associated with the Canine Oral Cavity: a Test Case for Automated Genome-Based Taxonomic Assignment.</title>
        <authorList>
            <person name="Coil D.A."/>
            <person name="Jospin G."/>
            <person name="Darling A.E."/>
            <person name="Wallis C."/>
            <person name="Davis I.J."/>
            <person name="Harris S."/>
            <person name="Eisen J.A."/>
            <person name="Holcombe L.J."/>
            <person name="O'Flynn C."/>
        </authorList>
    </citation>
    <scope>NUCLEOTIDE SEQUENCE [LARGE SCALE GENOMIC DNA]</scope>
    <source>
        <strain evidence="6 7">OH4621_COT-116</strain>
    </source>
</reference>
<name>A0A3P1VEA1_9STRE</name>
<keyword evidence="4" id="KW-0862">Zinc</keyword>
<dbReference type="STRING" id="1123309.GCA_000377005_01200"/>
<evidence type="ECO:0000313" key="6">
    <source>
        <dbReference type="EMBL" id="RRD31966.1"/>
    </source>
</evidence>
<dbReference type="Proteomes" id="UP000281771">
    <property type="component" value="Unassembled WGS sequence"/>
</dbReference>
<evidence type="ECO:0000256" key="2">
    <source>
        <dbReference type="ARBA" id="ARBA00022723"/>
    </source>
</evidence>
<dbReference type="GO" id="GO:0016787">
    <property type="term" value="F:hydrolase activity"/>
    <property type="evidence" value="ECO:0007669"/>
    <property type="project" value="UniProtKB-KW"/>
</dbReference>
<dbReference type="AlphaFoldDB" id="A0A3P1VEA1"/>
<evidence type="ECO:0000256" key="4">
    <source>
        <dbReference type="ARBA" id="ARBA00022833"/>
    </source>
</evidence>
<dbReference type="SUPFAM" id="SSF56281">
    <property type="entry name" value="Metallo-hydrolase/oxidoreductase"/>
    <property type="match status" value="1"/>
</dbReference>
<keyword evidence="2" id="KW-0479">Metal-binding</keyword>